<evidence type="ECO:0000256" key="3">
    <source>
        <dbReference type="ARBA" id="ARBA00022989"/>
    </source>
</evidence>
<comment type="caution">
    <text evidence="10">The sequence shown here is derived from an EMBL/GenBank/DDBJ whole genome shotgun (WGS) entry which is preliminary data.</text>
</comment>
<dbReference type="Pfam" id="PF00001">
    <property type="entry name" value="7tm_1"/>
    <property type="match status" value="1"/>
</dbReference>
<reference evidence="10" key="1">
    <citation type="submission" date="2021-04" db="EMBL/GenBank/DDBJ databases">
        <authorList>
            <consortium name="Molecular Ecology Group"/>
        </authorList>
    </citation>
    <scope>NUCLEOTIDE SEQUENCE</scope>
</reference>
<dbReference type="PROSITE" id="PS00237">
    <property type="entry name" value="G_PROTEIN_RECEP_F1_1"/>
    <property type="match status" value="1"/>
</dbReference>
<evidence type="ECO:0000256" key="1">
    <source>
        <dbReference type="ARBA" id="ARBA00004141"/>
    </source>
</evidence>
<dbReference type="PANTHER" id="PTHR24243">
    <property type="entry name" value="G-PROTEIN COUPLED RECEPTOR"/>
    <property type="match status" value="1"/>
</dbReference>
<dbReference type="PROSITE" id="PS50262">
    <property type="entry name" value="G_PROTEIN_RECEP_F1_2"/>
    <property type="match status" value="1"/>
</dbReference>
<keyword evidence="4" id="KW-0297">G-protein coupled receptor</keyword>
<feature type="transmembrane region" description="Helical" evidence="8">
    <location>
        <begin position="150"/>
        <end position="171"/>
    </location>
</feature>
<protein>
    <recommendedName>
        <fullName evidence="9">G-protein coupled receptors family 1 profile domain-containing protein</fullName>
    </recommendedName>
</protein>
<accession>A0A8S3YRZ5</accession>
<dbReference type="SUPFAM" id="SSF81321">
    <property type="entry name" value="Family A G protein-coupled receptor-like"/>
    <property type="match status" value="1"/>
</dbReference>
<evidence type="ECO:0000313" key="10">
    <source>
        <dbReference type="EMBL" id="CAG5117740.1"/>
    </source>
</evidence>
<evidence type="ECO:0000256" key="4">
    <source>
        <dbReference type="ARBA" id="ARBA00023040"/>
    </source>
</evidence>
<evidence type="ECO:0000256" key="2">
    <source>
        <dbReference type="ARBA" id="ARBA00022692"/>
    </source>
</evidence>
<organism evidence="10 11">
    <name type="scientific">Candidula unifasciata</name>
    <dbReference type="NCBI Taxonomy" id="100452"/>
    <lineage>
        <taxon>Eukaryota</taxon>
        <taxon>Metazoa</taxon>
        <taxon>Spiralia</taxon>
        <taxon>Lophotrochozoa</taxon>
        <taxon>Mollusca</taxon>
        <taxon>Gastropoda</taxon>
        <taxon>Heterobranchia</taxon>
        <taxon>Euthyneura</taxon>
        <taxon>Panpulmonata</taxon>
        <taxon>Eupulmonata</taxon>
        <taxon>Stylommatophora</taxon>
        <taxon>Helicina</taxon>
        <taxon>Helicoidea</taxon>
        <taxon>Geomitridae</taxon>
        <taxon>Candidula</taxon>
    </lineage>
</organism>
<evidence type="ECO:0000259" key="9">
    <source>
        <dbReference type="PROSITE" id="PS50262"/>
    </source>
</evidence>
<dbReference type="InterPro" id="IPR000276">
    <property type="entry name" value="GPCR_Rhodpsn"/>
</dbReference>
<feature type="transmembrane region" description="Helical" evidence="8">
    <location>
        <begin position="260"/>
        <end position="281"/>
    </location>
</feature>
<dbReference type="InterPro" id="IPR017452">
    <property type="entry name" value="GPCR_Rhodpsn_7TM"/>
</dbReference>
<feature type="transmembrane region" description="Helical" evidence="8">
    <location>
        <begin position="111"/>
        <end position="129"/>
    </location>
</feature>
<dbReference type="EMBL" id="CAJHNH020000446">
    <property type="protein sequence ID" value="CAG5117740.1"/>
    <property type="molecule type" value="Genomic_DNA"/>
</dbReference>
<feature type="domain" description="G-protein coupled receptors family 1 profile" evidence="9">
    <location>
        <begin position="54"/>
        <end position="317"/>
    </location>
</feature>
<dbReference type="PANTHER" id="PTHR24243:SF230">
    <property type="entry name" value="G-PROTEIN COUPLED RECEPTORS FAMILY 1 PROFILE DOMAIN-CONTAINING PROTEIN"/>
    <property type="match status" value="1"/>
</dbReference>
<dbReference type="Gene3D" id="1.20.1070.10">
    <property type="entry name" value="Rhodopsin 7-helix transmembrane proteins"/>
    <property type="match status" value="1"/>
</dbReference>
<evidence type="ECO:0000256" key="6">
    <source>
        <dbReference type="ARBA" id="ARBA00023170"/>
    </source>
</evidence>
<evidence type="ECO:0000256" key="5">
    <source>
        <dbReference type="ARBA" id="ARBA00023136"/>
    </source>
</evidence>
<gene>
    <name evidence="10" type="ORF">CUNI_LOCUS3298</name>
</gene>
<evidence type="ECO:0000256" key="7">
    <source>
        <dbReference type="ARBA" id="ARBA00023224"/>
    </source>
</evidence>
<feature type="transmembrane region" description="Helical" evidence="8">
    <location>
        <begin position="196"/>
        <end position="224"/>
    </location>
</feature>
<dbReference type="GO" id="GO:0005886">
    <property type="term" value="C:plasma membrane"/>
    <property type="evidence" value="ECO:0007669"/>
    <property type="project" value="TreeGrafter"/>
</dbReference>
<dbReference type="AlphaFoldDB" id="A0A8S3YRZ5"/>
<evidence type="ECO:0000256" key="8">
    <source>
        <dbReference type="SAM" id="Phobius"/>
    </source>
</evidence>
<proteinExistence type="predicted"/>
<keyword evidence="2 8" id="KW-0812">Transmembrane</keyword>
<dbReference type="Proteomes" id="UP000678393">
    <property type="component" value="Unassembled WGS sequence"/>
</dbReference>
<dbReference type="GO" id="GO:0004930">
    <property type="term" value="F:G protein-coupled receptor activity"/>
    <property type="evidence" value="ECO:0007669"/>
    <property type="project" value="UniProtKB-KW"/>
</dbReference>
<keyword evidence="5 8" id="KW-0472">Membrane</keyword>
<comment type="subcellular location">
    <subcellularLocation>
        <location evidence="1">Membrane</location>
        <topology evidence="1">Multi-pass membrane protein</topology>
    </subcellularLocation>
</comment>
<keyword evidence="7" id="KW-0807">Transducer</keyword>
<keyword evidence="11" id="KW-1185">Reference proteome</keyword>
<keyword evidence="3 8" id="KW-1133">Transmembrane helix</keyword>
<sequence>MQHISDSPTRLSQPYNNVVSFHFHRNLEIQRLHDISNSIRNSYIWVVFALGFPGNIFSVITILTMQNVTPATFFISVLALCDGCALTVKLIGHQLLTHEVYFGHVGCKFLFFPVFLSMLANWILVMICAERFVSVCFPLQKSIIFTKKRSYACALALTLILLVLTGGLYGVMRGADDSGLNCGTLDEYYSFWINGWYWINMLVVLFIPFVSIVVLTGLFIRGLFQARRQRRRVLLNGRDKQENNVRLVAEVERMERTITVMLILAAVVFLVLSLPSCIYIVAVPRSMDPLTRARWKVFDKIQYVLIDSTHAVNFFLYFLSLKRFRNQFFYILTCKRRSRRRRISRNNDTNNSLDTTKYTLNKSDENVSHL</sequence>
<keyword evidence="6" id="KW-0675">Receptor</keyword>
<feature type="transmembrane region" description="Helical" evidence="8">
    <location>
        <begin position="301"/>
        <end position="319"/>
    </location>
</feature>
<feature type="transmembrane region" description="Helical" evidence="8">
    <location>
        <begin position="43"/>
        <end position="64"/>
    </location>
</feature>
<evidence type="ECO:0000313" key="11">
    <source>
        <dbReference type="Proteomes" id="UP000678393"/>
    </source>
</evidence>
<name>A0A8S3YRZ5_9EUPU</name>
<dbReference type="OrthoDB" id="6068817at2759"/>